<accession>A0ABP9AAK2</accession>
<dbReference type="EMBL" id="BAABIQ010000001">
    <property type="protein sequence ID" value="GAA4777765.1"/>
    <property type="molecule type" value="Genomic_DNA"/>
</dbReference>
<dbReference type="Proteomes" id="UP001501411">
    <property type="component" value="Unassembled WGS sequence"/>
</dbReference>
<evidence type="ECO:0000313" key="2">
    <source>
        <dbReference type="Proteomes" id="UP001501411"/>
    </source>
</evidence>
<comment type="caution">
    <text evidence="1">The sequence shown here is derived from an EMBL/GenBank/DDBJ whole genome shotgun (WGS) entry which is preliminary data.</text>
</comment>
<name>A0ABP9AAK2_9SPHI</name>
<dbReference type="RefSeq" id="WP_345229630.1">
    <property type="nucleotide sequence ID" value="NZ_BAABIQ010000001.1"/>
</dbReference>
<proteinExistence type="predicted"/>
<evidence type="ECO:0000313" key="1">
    <source>
        <dbReference type="EMBL" id="GAA4777765.1"/>
    </source>
</evidence>
<reference evidence="2" key="1">
    <citation type="journal article" date="2019" name="Int. J. Syst. Evol. Microbiol.">
        <title>The Global Catalogue of Microorganisms (GCM) 10K type strain sequencing project: providing services to taxonomists for standard genome sequencing and annotation.</title>
        <authorList>
            <consortium name="The Broad Institute Genomics Platform"/>
            <consortium name="The Broad Institute Genome Sequencing Center for Infectious Disease"/>
            <person name="Wu L."/>
            <person name="Ma J."/>
        </authorList>
    </citation>
    <scope>NUCLEOTIDE SEQUENCE [LARGE SCALE GENOMIC DNA]</scope>
    <source>
        <strain evidence="2">JCM 18200</strain>
    </source>
</reference>
<keyword evidence="2" id="KW-1185">Reference proteome</keyword>
<organism evidence="1 2">
    <name type="scientific">Olivibacter ginsenosidimutans</name>
    <dbReference type="NCBI Taxonomy" id="1176537"/>
    <lineage>
        <taxon>Bacteria</taxon>
        <taxon>Pseudomonadati</taxon>
        <taxon>Bacteroidota</taxon>
        <taxon>Sphingobacteriia</taxon>
        <taxon>Sphingobacteriales</taxon>
        <taxon>Sphingobacteriaceae</taxon>
        <taxon>Olivibacter</taxon>
    </lineage>
</organism>
<protein>
    <submittedName>
        <fullName evidence="1">Uncharacterized protein</fullName>
    </submittedName>
</protein>
<sequence>MQTRTNRKQNRIPLKKAQKLTKRWRKFLKKQSGDYVFKTLNRGAFIPFEDIDALRQLEWKDKNIIGVRAYFALEKEKGPDDTPLHHVKLILVPVEKDGKNGRDVLEITTGEAGEDAKGKKSSIYDFTTPCPDCCDDDSPLY</sequence>
<gene>
    <name evidence="1" type="ORF">GCM10023231_00200</name>
</gene>